<dbReference type="InterPro" id="IPR005225">
    <property type="entry name" value="Small_GTP-bd"/>
</dbReference>
<evidence type="ECO:0000256" key="1">
    <source>
        <dbReference type="ARBA" id="ARBA00004308"/>
    </source>
</evidence>
<comment type="similarity">
    <text evidence="2">Belongs to the small GTPase superfamily. Rab family.</text>
</comment>
<dbReference type="SMART" id="SM00176">
    <property type="entry name" value="RAN"/>
    <property type="match status" value="1"/>
</dbReference>
<dbReference type="SMART" id="SM00174">
    <property type="entry name" value="RHO"/>
    <property type="match status" value="1"/>
</dbReference>
<dbReference type="PRINTS" id="PR00449">
    <property type="entry name" value="RASTRNSFRMNG"/>
</dbReference>
<evidence type="ECO:0000313" key="8">
    <source>
        <dbReference type="Proteomes" id="UP001162131"/>
    </source>
</evidence>
<evidence type="ECO:0000256" key="3">
    <source>
        <dbReference type="ARBA" id="ARBA00022741"/>
    </source>
</evidence>
<evidence type="ECO:0000256" key="2">
    <source>
        <dbReference type="ARBA" id="ARBA00006270"/>
    </source>
</evidence>
<keyword evidence="5" id="KW-0472">Membrane</keyword>
<dbReference type="Proteomes" id="UP001162131">
    <property type="component" value="Unassembled WGS sequence"/>
</dbReference>
<name>A0AAU9K527_9CILI</name>
<comment type="subcellular location">
    <subcellularLocation>
        <location evidence="1">Endomembrane system</location>
    </subcellularLocation>
</comment>
<proteinExistence type="inferred from homology"/>
<dbReference type="FunFam" id="3.40.50.300:FF:000586">
    <property type="entry name" value="Rab family GTPase"/>
    <property type="match status" value="1"/>
</dbReference>
<dbReference type="PROSITE" id="PS51421">
    <property type="entry name" value="RAS"/>
    <property type="match status" value="1"/>
</dbReference>
<evidence type="ECO:0000256" key="5">
    <source>
        <dbReference type="ARBA" id="ARBA00023136"/>
    </source>
</evidence>
<dbReference type="GO" id="GO:0003924">
    <property type="term" value="F:GTPase activity"/>
    <property type="evidence" value="ECO:0007669"/>
    <property type="project" value="InterPro"/>
</dbReference>
<keyword evidence="3" id="KW-0547">Nucleotide-binding</keyword>
<dbReference type="GO" id="GO:0012505">
    <property type="term" value="C:endomembrane system"/>
    <property type="evidence" value="ECO:0007669"/>
    <property type="project" value="UniProtKB-SubCell"/>
</dbReference>
<dbReference type="PROSITE" id="PS51420">
    <property type="entry name" value="RHO"/>
    <property type="match status" value="1"/>
</dbReference>
<dbReference type="Gene3D" id="3.40.50.300">
    <property type="entry name" value="P-loop containing nucleotide triphosphate hydrolases"/>
    <property type="match status" value="1"/>
</dbReference>
<dbReference type="SMART" id="SM00173">
    <property type="entry name" value="RAS"/>
    <property type="match status" value="1"/>
</dbReference>
<keyword evidence="8" id="KW-1185">Reference proteome</keyword>
<dbReference type="AlphaFoldDB" id="A0AAU9K527"/>
<comment type="caution">
    <text evidence="7">The sequence shown here is derived from an EMBL/GenBank/DDBJ whole genome shotgun (WGS) entry which is preliminary data.</text>
</comment>
<sequence>MLPSSCRLTYLISRFIKIKLLNLEPEEYPFDKEALKQKDLEEDDPFTIAFHGFYNGTHISDGFYNIEVDLVPNLKIQPNLMLKVYFWTVRYRKSKLQMTIIRADVVPTLIFSLKEPTVSIEDSPVISQLLQAHRYYIAINSFDNNPGPFSKWLSQNPTINIENPLNINEQEKAEPNNFSIEDKQAYPIFTSKHSETAYSPSLIKSPEKWSSSSIPLPNLPSAISSSPIFASLSPFSIDPSSISFSDPSDIEDLDIFPPWALAYLKLSYKIWINLKMEQDYDYLFKLLLIGDSNVGKTSVLLRYVEDTFNPEFQTTIGVDFKITTLELQGKVIKLQLWDTAGQDRFRNIVASYYRGAQGIVLMYDITNTESFKNINRWFEETQSYLPANTPKMIIGNKVDLASKRTVTQEDAQSLADRLGVKYIETSAKNSVNIRKAFETMSASILEKISKVATTPSTPGGTKITEGKSIKKGCCA</sequence>
<dbReference type="GO" id="GO:0005525">
    <property type="term" value="F:GTP binding"/>
    <property type="evidence" value="ECO:0007669"/>
    <property type="project" value="UniProtKB-KW"/>
</dbReference>
<dbReference type="Pfam" id="PF00071">
    <property type="entry name" value="Ras"/>
    <property type="match status" value="1"/>
</dbReference>
<dbReference type="EMBL" id="CAJZBQ010000047">
    <property type="protein sequence ID" value="CAG9329078.1"/>
    <property type="molecule type" value="Genomic_DNA"/>
</dbReference>
<dbReference type="SMART" id="SM00175">
    <property type="entry name" value="RAB"/>
    <property type="match status" value="1"/>
</dbReference>
<dbReference type="SUPFAM" id="SSF52540">
    <property type="entry name" value="P-loop containing nucleoside triphosphate hydrolases"/>
    <property type="match status" value="1"/>
</dbReference>
<reference evidence="7" key="1">
    <citation type="submission" date="2021-09" db="EMBL/GenBank/DDBJ databases">
        <authorList>
            <consortium name="AG Swart"/>
            <person name="Singh M."/>
            <person name="Singh A."/>
            <person name="Seah K."/>
            <person name="Emmerich C."/>
        </authorList>
    </citation>
    <scope>NUCLEOTIDE SEQUENCE</scope>
    <source>
        <strain evidence="7">ATCC30299</strain>
    </source>
</reference>
<keyword evidence="4" id="KW-0342">GTP-binding</keyword>
<dbReference type="NCBIfam" id="TIGR00231">
    <property type="entry name" value="small_GTP"/>
    <property type="match status" value="1"/>
</dbReference>
<protein>
    <submittedName>
        <fullName evidence="7">Uncharacterized protein</fullName>
    </submittedName>
</protein>
<accession>A0AAU9K527</accession>
<evidence type="ECO:0000256" key="6">
    <source>
        <dbReference type="ARBA" id="ARBA00023288"/>
    </source>
</evidence>
<dbReference type="InterPro" id="IPR027417">
    <property type="entry name" value="P-loop_NTPase"/>
</dbReference>
<gene>
    <name evidence="7" type="ORF">BSTOLATCC_MIC47912</name>
</gene>
<organism evidence="7 8">
    <name type="scientific">Blepharisma stoltei</name>
    <dbReference type="NCBI Taxonomy" id="1481888"/>
    <lineage>
        <taxon>Eukaryota</taxon>
        <taxon>Sar</taxon>
        <taxon>Alveolata</taxon>
        <taxon>Ciliophora</taxon>
        <taxon>Postciliodesmatophora</taxon>
        <taxon>Heterotrichea</taxon>
        <taxon>Heterotrichida</taxon>
        <taxon>Blepharismidae</taxon>
        <taxon>Blepharisma</taxon>
    </lineage>
</organism>
<evidence type="ECO:0000256" key="4">
    <source>
        <dbReference type="ARBA" id="ARBA00023134"/>
    </source>
</evidence>
<evidence type="ECO:0000313" key="7">
    <source>
        <dbReference type="EMBL" id="CAG9329078.1"/>
    </source>
</evidence>
<dbReference type="InterPro" id="IPR050305">
    <property type="entry name" value="Small_GTPase_Rab"/>
</dbReference>
<dbReference type="PROSITE" id="PS51419">
    <property type="entry name" value="RAB"/>
    <property type="match status" value="1"/>
</dbReference>
<dbReference type="InterPro" id="IPR001806">
    <property type="entry name" value="Small_GTPase"/>
</dbReference>
<dbReference type="PANTHER" id="PTHR47980">
    <property type="entry name" value="LD44762P"/>
    <property type="match status" value="1"/>
</dbReference>
<keyword evidence="6" id="KW-0449">Lipoprotein</keyword>